<gene>
    <name evidence="1" type="ORF">BRAPAZ1V2_A08P36380.2</name>
</gene>
<sequence length="42" mass="4894">MKSSLILLCTSKKYYCDIDRLVCVFPSSFCFFFEIKVDNVCS</sequence>
<dbReference type="EMBL" id="LS974624">
    <property type="protein sequence ID" value="CAG7899972.1"/>
    <property type="molecule type" value="Genomic_DNA"/>
</dbReference>
<reference evidence="1 2" key="1">
    <citation type="submission" date="2021-07" db="EMBL/GenBank/DDBJ databases">
        <authorList>
            <consortium name="Genoscope - CEA"/>
            <person name="William W."/>
        </authorList>
    </citation>
    <scope>NUCLEOTIDE SEQUENCE [LARGE SCALE GENOMIC DNA]</scope>
</reference>
<accession>A0A8D9HJ83</accession>
<proteinExistence type="predicted"/>
<evidence type="ECO:0000313" key="2">
    <source>
        <dbReference type="Proteomes" id="UP000694005"/>
    </source>
</evidence>
<dbReference type="AlphaFoldDB" id="A0A8D9HJ83"/>
<protein>
    <submittedName>
        <fullName evidence="1">Uncharacterized protein</fullName>
    </submittedName>
</protein>
<name>A0A8D9HJ83_BRACM</name>
<feature type="non-terminal residue" evidence="1">
    <location>
        <position position="42"/>
    </location>
</feature>
<organism evidence="1 2">
    <name type="scientific">Brassica campestris</name>
    <name type="common">Field mustard</name>
    <dbReference type="NCBI Taxonomy" id="3711"/>
    <lineage>
        <taxon>Eukaryota</taxon>
        <taxon>Viridiplantae</taxon>
        <taxon>Streptophyta</taxon>
        <taxon>Embryophyta</taxon>
        <taxon>Tracheophyta</taxon>
        <taxon>Spermatophyta</taxon>
        <taxon>Magnoliopsida</taxon>
        <taxon>eudicotyledons</taxon>
        <taxon>Gunneridae</taxon>
        <taxon>Pentapetalae</taxon>
        <taxon>rosids</taxon>
        <taxon>malvids</taxon>
        <taxon>Brassicales</taxon>
        <taxon>Brassicaceae</taxon>
        <taxon>Brassiceae</taxon>
        <taxon>Brassica</taxon>
    </lineage>
</organism>
<evidence type="ECO:0000313" key="1">
    <source>
        <dbReference type="EMBL" id="CAG7899972.1"/>
    </source>
</evidence>
<dbReference type="Gramene" id="A08p36380.2_BraZ1">
    <property type="protein sequence ID" value="A08p36380.2_BraZ1.CDS.1"/>
    <property type="gene ID" value="A08g36380.2_BraZ1"/>
</dbReference>
<dbReference type="Proteomes" id="UP000694005">
    <property type="component" value="Chromosome A08"/>
</dbReference>